<accession>A0ACB8UC77</accession>
<organism evidence="1 2">
    <name type="scientific">Irpex rosettiformis</name>
    <dbReference type="NCBI Taxonomy" id="378272"/>
    <lineage>
        <taxon>Eukaryota</taxon>
        <taxon>Fungi</taxon>
        <taxon>Dikarya</taxon>
        <taxon>Basidiomycota</taxon>
        <taxon>Agaricomycotina</taxon>
        <taxon>Agaricomycetes</taxon>
        <taxon>Polyporales</taxon>
        <taxon>Irpicaceae</taxon>
        <taxon>Irpex</taxon>
    </lineage>
</organism>
<name>A0ACB8UC77_9APHY</name>
<gene>
    <name evidence="1" type="ORF">BDY19DRAFT_646374</name>
</gene>
<evidence type="ECO:0000313" key="2">
    <source>
        <dbReference type="Proteomes" id="UP001055072"/>
    </source>
</evidence>
<proteinExistence type="predicted"/>
<dbReference type="Proteomes" id="UP001055072">
    <property type="component" value="Unassembled WGS sequence"/>
</dbReference>
<sequence length="479" mass="52837">MATEIQREQRAEDGSLVLDEVQEYYYTSAKPILTSASIFPEPNPISISGFLHAFSLVSSRAFLIDAYHGLAMVPIADAFNHTQENHVHLESEHDVCTSCGSFEQCPHDQDNAEEIMTVPRSAHLSSSSVVTVHSHDDTADLLCSLSRSQLASQAEVACEVFSSKTAVDVYTPIGPVSTITTANSTTENFGSSPVDTCDMVSNLAIPPGEEVFNTYGEHLTNAQLLARYGFMLDGNENDVVTFDDGDLPLASFGTCTPNSGGVIDTARQVLELWPRYNRWKESSLVYHADTSAVGESSCLSVRPLSNVAHNHSYTSDREVDRRLNRGIFTPMRMCVNSDAKITHELWVCCALLSLAHLRIVFPTPENEYNEHHGVEAAVAALVRLADRQLYWEAQSEFGVEDNPDGDDDEGDDNLRERASKKKGTTAETRLDKVCSFSWIRIWRDFALLSFVPARRPESTSCAILVSLVRSPEPELPVAL</sequence>
<protein>
    <submittedName>
        <fullName evidence="1">Uncharacterized protein</fullName>
    </submittedName>
</protein>
<reference evidence="1" key="1">
    <citation type="journal article" date="2021" name="Environ. Microbiol.">
        <title>Gene family expansions and transcriptome signatures uncover fungal adaptations to wood decay.</title>
        <authorList>
            <person name="Hage H."/>
            <person name="Miyauchi S."/>
            <person name="Viragh M."/>
            <person name="Drula E."/>
            <person name="Min B."/>
            <person name="Chaduli D."/>
            <person name="Navarro D."/>
            <person name="Favel A."/>
            <person name="Norest M."/>
            <person name="Lesage-Meessen L."/>
            <person name="Balint B."/>
            <person name="Merenyi Z."/>
            <person name="de Eugenio L."/>
            <person name="Morin E."/>
            <person name="Martinez A.T."/>
            <person name="Baldrian P."/>
            <person name="Stursova M."/>
            <person name="Martinez M.J."/>
            <person name="Novotny C."/>
            <person name="Magnuson J.K."/>
            <person name="Spatafora J.W."/>
            <person name="Maurice S."/>
            <person name="Pangilinan J."/>
            <person name="Andreopoulos W."/>
            <person name="LaButti K."/>
            <person name="Hundley H."/>
            <person name="Na H."/>
            <person name="Kuo A."/>
            <person name="Barry K."/>
            <person name="Lipzen A."/>
            <person name="Henrissat B."/>
            <person name="Riley R."/>
            <person name="Ahrendt S."/>
            <person name="Nagy L.G."/>
            <person name="Grigoriev I.V."/>
            <person name="Martin F."/>
            <person name="Rosso M.N."/>
        </authorList>
    </citation>
    <scope>NUCLEOTIDE SEQUENCE</scope>
    <source>
        <strain evidence="1">CBS 384.51</strain>
    </source>
</reference>
<keyword evidence="2" id="KW-1185">Reference proteome</keyword>
<evidence type="ECO:0000313" key="1">
    <source>
        <dbReference type="EMBL" id="KAI0091781.1"/>
    </source>
</evidence>
<dbReference type="EMBL" id="MU274905">
    <property type="protein sequence ID" value="KAI0091781.1"/>
    <property type="molecule type" value="Genomic_DNA"/>
</dbReference>
<comment type="caution">
    <text evidence="1">The sequence shown here is derived from an EMBL/GenBank/DDBJ whole genome shotgun (WGS) entry which is preliminary data.</text>
</comment>